<feature type="domain" description="AB hydrolase-1" evidence="1">
    <location>
        <begin position="5"/>
        <end position="202"/>
    </location>
</feature>
<sequence>MLEDSGEREISLVGYCMGGQLSTMYAALHTDGPLKNLACFTTPVDSDGMVLFKRWLDPRYFDVDRVVDTLGNVPPELIYASFDMLKPAQRVAKNIQLWDNLWNDDFVRSYRLFERWAADQIPFPGECFRQFTKQFMWENRMVRNELEVGGRRVDLGAITVPFLHVVAEHDHIVPYDSARALVPLIGSEDKREVMLKGGHVSLVAGGNAIYRLWPQLESWLAERSV</sequence>
<reference evidence="2 3" key="1">
    <citation type="journal article" date="2023" name="ISME J.">
        <title>Thermophilic Dehalococcoidia with unusual traits shed light on an unexpected past.</title>
        <authorList>
            <person name="Palmer M."/>
            <person name="Covington J.K."/>
            <person name="Zhou E.M."/>
            <person name="Thomas S.C."/>
            <person name="Habib N."/>
            <person name="Seymour C.O."/>
            <person name="Lai D."/>
            <person name="Johnston J."/>
            <person name="Hashimi A."/>
            <person name="Jiao J.Y."/>
            <person name="Muok A.R."/>
            <person name="Liu L."/>
            <person name="Xian W.D."/>
            <person name="Zhi X.Y."/>
            <person name="Li M.M."/>
            <person name="Silva L.P."/>
            <person name="Bowen B.P."/>
            <person name="Louie K."/>
            <person name="Briegel A."/>
            <person name="Pett-Ridge J."/>
            <person name="Weber P.K."/>
            <person name="Tocheva E.I."/>
            <person name="Woyke T."/>
            <person name="Northen T.R."/>
            <person name="Mayali X."/>
            <person name="Li W.J."/>
            <person name="Hedlund B.P."/>
        </authorList>
    </citation>
    <scope>NUCLEOTIDE SEQUENCE [LARGE SCALE GENOMIC DNA]</scope>
    <source>
        <strain evidence="2 3">YIM 72310</strain>
    </source>
</reference>
<evidence type="ECO:0000259" key="1">
    <source>
        <dbReference type="Pfam" id="PF00561"/>
    </source>
</evidence>
<protein>
    <submittedName>
        <fullName evidence="2">Alpha/beta fold hydrolase</fullName>
    </submittedName>
</protein>
<dbReference type="InterPro" id="IPR051321">
    <property type="entry name" value="PHA/PHB_synthase"/>
</dbReference>
<dbReference type="Pfam" id="PF00561">
    <property type="entry name" value="Abhydrolase_1"/>
    <property type="match status" value="1"/>
</dbReference>
<dbReference type="EMBL" id="CP115149">
    <property type="protein sequence ID" value="WBL37505.1"/>
    <property type="molecule type" value="Genomic_DNA"/>
</dbReference>
<dbReference type="Proteomes" id="UP001212803">
    <property type="component" value="Chromosome"/>
</dbReference>
<evidence type="ECO:0000313" key="2">
    <source>
        <dbReference type="EMBL" id="WBL37505.1"/>
    </source>
</evidence>
<dbReference type="InterPro" id="IPR000073">
    <property type="entry name" value="AB_hydrolase_1"/>
</dbReference>
<dbReference type="PANTHER" id="PTHR36837">
    <property type="entry name" value="POLY(3-HYDROXYALKANOATE) POLYMERASE SUBUNIT PHAC"/>
    <property type="match status" value="1"/>
</dbReference>
<dbReference type="SUPFAM" id="SSF53474">
    <property type="entry name" value="alpha/beta-Hydrolases"/>
    <property type="match status" value="1"/>
</dbReference>
<dbReference type="InterPro" id="IPR029058">
    <property type="entry name" value="AB_hydrolase_fold"/>
</dbReference>
<organism evidence="2 3">
    <name type="scientific">Tepidiforma flava</name>
    <dbReference type="NCBI Taxonomy" id="3004094"/>
    <lineage>
        <taxon>Bacteria</taxon>
        <taxon>Bacillati</taxon>
        <taxon>Chloroflexota</taxon>
        <taxon>Tepidiformia</taxon>
        <taxon>Tepidiformales</taxon>
        <taxon>Tepidiformaceae</taxon>
        <taxon>Tepidiforma</taxon>
    </lineage>
</organism>
<proteinExistence type="predicted"/>
<dbReference type="PANTHER" id="PTHR36837:SF2">
    <property type="entry name" value="POLY(3-HYDROXYALKANOATE) POLYMERASE SUBUNIT PHAC"/>
    <property type="match status" value="1"/>
</dbReference>
<accession>A0ABY7MAG9</accession>
<gene>
    <name evidence="2" type="ORF">O0235_01955</name>
</gene>
<name>A0ABY7MAG9_9CHLR</name>
<keyword evidence="2" id="KW-0378">Hydrolase</keyword>
<evidence type="ECO:0000313" key="3">
    <source>
        <dbReference type="Proteomes" id="UP001212803"/>
    </source>
</evidence>
<keyword evidence="3" id="KW-1185">Reference proteome</keyword>
<dbReference type="GO" id="GO:0016787">
    <property type="term" value="F:hydrolase activity"/>
    <property type="evidence" value="ECO:0007669"/>
    <property type="project" value="UniProtKB-KW"/>
</dbReference>
<dbReference type="Gene3D" id="3.40.50.1820">
    <property type="entry name" value="alpha/beta hydrolase"/>
    <property type="match status" value="1"/>
</dbReference>